<organism evidence="2 3">
    <name type="scientific">Georgenia deserti</name>
    <dbReference type="NCBI Taxonomy" id="2093781"/>
    <lineage>
        <taxon>Bacteria</taxon>
        <taxon>Bacillati</taxon>
        <taxon>Actinomycetota</taxon>
        <taxon>Actinomycetes</taxon>
        <taxon>Micrococcales</taxon>
        <taxon>Bogoriellaceae</taxon>
        <taxon>Georgenia</taxon>
    </lineage>
</organism>
<dbReference type="RefSeq" id="WP_388002439.1">
    <property type="nucleotide sequence ID" value="NZ_JBHUEE010000002.1"/>
</dbReference>
<evidence type="ECO:0000313" key="2">
    <source>
        <dbReference type="EMBL" id="MFD1716996.1"/>
    </source>
</evidence>
<dbReference type="GO" id="GO:0016740">
    <property type="term" value="F:transferase activity"/>
    <property type="evidence" value="ECO:0007669"/>
    <property type="project" value="UniProtKB-KW"/>
</dbReference>
<keyword evidence="2" id="KW-0808">Transferase</keyword>
<feature type="domain" description="Polysaccharide pyruvyl transferase" evidence="1">
    <location>
        <begin position="13"/>
        <end position="338"/>
    </location>
</feature>
<name>A0ABW4L4L1_9MICO</name>
<sequence length="406" mass="43998">MKVAIIGSAFSGNKGAAAMLESSVQHLTRRDPKTRFVLLSMYPCSDAAQNRYPNLRVLDASPLRLGVLLNSAALAHRLLPPLRREIERAVPEIGALAGADVLLDEGGITFVDGRGKFLIYNVASILPALFVRTPVVKVAQAMGPFTEPLNKLAASLMLPRVAAIVSRGATTHRHLEDLGLDNVHRGADLAFTLEVAEADVAEASAAVETSFFDSGDVVGFSPSAVLRAAADTRGEDYVGQVRRQIDHLTGDLGKKVFLVAHSARAGTTKTHNNDLPLCREIYAGLASPEQVLFVDDELGSQALRHLIGRCQIFVASRFHAMVSSLATGVPTFVIGWSHKYREVLEMFDLEDFAVGHADLTDDLFRTKIAELLHRQDPLREQIATALEDVRVRAMAQLDVIDGVARA</sequence>
<comment type="caution">
    <text evidence="2">The sequence shown here is derived from an EMBL/GenBank/DDBJ whole genome shotgun (WGS) entry which is preliminary data.</text>
</comment>
<gene>
    <name evidence="2" type="ORF">ACFSE6_04070</name>
</gene>
<evidence type="ECO:0000259" key="1">
    <source>
        <dbReference type="Pfam" id="PF04230"/>
    </source>
</evidence>
<keyword evidence="3" id="KW-1185">Reference proteome</keyword>
<accession>A0ABW4L4L1</accession>
<dbReference type="PANTHER" id="PTHR36836">
    <property type="entry name" value="COLANIC ACID BIOSYNTHESIS PROTEIN WCAK"/>
    <property type="match status" value="1"/>
</dbReference>
<proteinExistence type="predicted"/>
<protein>
    <submittedName>
        <fullName evidence="2">Polysaccharide pyruvyl transferase family protein</fullName>
    </submittedName>
</protein>
<dbReference type="PANTHER" id="PTHR36836:SF1">
    <property type="entry name" value="COLANIC ACID BIOSYNTHESIS PROTEIN WCAK"/>
    <property type="match status" value="1"/>
</dbReference>
<dbReference type="InterPro" id="IPR007345">
    <property type="entry name" value="Polysacch_pyruvyl_Trfase"/>
</dbReference>
<dbReference type="Pfam" id="PF04230">
    <property type="entry name" value="PS_pyruv_trans"/>
    <property type="match status" value="1"/>
</dbReference>
<dbReference type="Proteomes" id="UP001597277">
    <property type="component" value="Unassembled WGS sequence"/>
</dbReference>
<dbReference type="EMBL" id="JBHUEE010000002">
    <property type="protein sequence ID" value="MFD1716996.1"/>
    <property type="molecule type" value="Genomic_DNA"/>
</dbReference>
<reference evidence="3" key="1">
    <citation type="journal article" date="2019" name="Int. J. Syst. Evol. Microbiol.">
        <title>The Global Catalogue of Microorganisms (GCM) 10K type strain sequencing project: providing services to taxonomists for standard genome sequencing and annotation.</title>
        <authorList>
            <consortium name="The Broad Institute Genomics Platform"/>
            <consortium name="The Broad Institute Genome Sequencing Center for Infectious Disease"/>
            <person name="Wu L."/>
            <person name="Ma J."/>
        </authorList>
    </citation>
    <scope>NUCLEOTIDE SEQUENCE [LARGE SCALE GENOMIC DNA]</scope>
    <source>
        <strain evidence="3">JCM 17130</strain>
    </source>
</reference>
<evidence type="ECO:0000313" key="3">
    <source>
        <dbReference type="Proteomes" id="UP001597277"/>
    </source>
</evidence>